<sequence length="122" mass="14142">WGFIKGTIRTICRSTNHQQYYYSGYEKYHGIKFQAAIILDGIISCLAGPWFRKDRDWKRYIDSGLKKHLRKINQGTEPNKSCYLYDEHAYALSYRVVSGYKATVGLPLNPVLKVMNAHMSSM</sequence>
<dbReference type="OrthoDB" id="5289248at2759"/>
<evidence type="ECO:0000259" key="3">
    <source>
        <dbReference type="Pfam" id="PF13359"/>
    </source>
</evidence>
<dbReference type="GO" id="GO:0046872">
    <property type="term" value="F:metal ion binding"/>
    <property type="evidence" value="ECO:0007669"/>
    <property type="project" value="UniProtKB-KW"/>
</dbReference>
<protein>
    <recommendedName>
        <fullName evidence="3">DDE Tnp4 domain-containing protein</fullName>
    </recommendedName>
</protein>
<keyword evidence="2" id="KW-0479">Metal-binding</keyword>
<keyword evidence="5" id="KW-1185">Reference proteome</keyword>
<gene>
    <name evidence="4" type="ORF">C7212DRAFT_176156</name>
</gene>
<dbReference type="STRING" id="42249.A0A317SWQ1"/>
<feature type="domain" description="DDE Tnp4" evidence="3">
    <location>
        <begin position="7"/>
        <end position="101"/>
    </location>
</feature>
<dbReference type="Proteomes" id="UP000246991">
    <property type="component" value="Unassembled WGS sequence"/>
</dbReference>
<proteinExistence type="predicted"/>
<accession>A0A317SWQ1</accession>
<comment type="caution">
    <text evidence="4">The sequence shown here is derived from an EMBL/GenBank/DDBJ whole genome shotgun (WGS) entry which is preliminary data.</text>
</comment>
<name>A0A317SWQ1_9PEZI</name>
<dbReference type="InterPro" id="IPR027806">
    <property type="entry name" value="HARBI1_dom"/>
</dbReference>
<feature type="non-terminal residue" evidence="4">
    <location>
        <position position="1"/>
    </location>
</feature>
<reference evidence="4 5" key="1">
    <citation type="submission" date="2018-03" db="EMBL/GenBank/DDBJ databases">
        <title>Genomes of Pezizomycetes fungi and the evolution of truffles.</title>
        <authorList>
            <person name="Murat C."/>
            <person name="Payen T."/>
            <person name="Noel B."/>
            <person name="Kuo A."/>
            <person name="Martin F.M."/>
        </authorList>
    </citation>
    <scope>NUCLEOTIDE SEQUENCE [LARGE SCALE GENOMIC DNA]</scope>
    <source>
        <strain evidence="4">091103-1</strain>
    </source>
</reference>
<evidence type="ECO:0000256" key="1">
    <source>
        <dbReference type="ARBA" id="ARBA00001968"/>
    </source>
</evidence>
<dbReference type="Pfam" id="PF13359">
    <property type="entry name" value="DDE_Tnp_4"/>
    <property type="match status" value="1"/>
</dbReference>
<dbReference type="EMBL" id="PYWC01000019">
    <property type="protein sequence ID" value="PWW77826.1"/>
    <property type="molecule type" value="Genomic_DNA"/>
</dbReference>
<dbReference type="AlphaFoldDB" id="A0A317SWQ1"/>
<organism evidence="4 5">
    <name type="scientific">Tuber magnatum</name>
    <name type="common">white Piedmont truffle</name>
    <dbReference type="NCBI Taxonomy" id="42249"/>
    <lineage>
        <taxon>Eukaryota</taxon>
        <taxon>Fungi</taxon>
        <taxon>Dikarya</taxon>
        <taxon>Ascomycota</taxon>
        <taxon>Pezizomycotina</taxon>
        <taxon>Pezizomycetes</taxon>
        <taxon>Pezizales</taxon>
        <taxon>Tuberaceae</taxon>
        <taxon>Tuber</taxon>
    </lineage>
</organism>
<evidence type="ECO:0000313" key="4">
    <source>
        <dbReference type="EMBL" id="PWW77826.1"/>
    </source>
</evidence>
<evidence type="ECO:0000313" key="5">
    <source>
        <dbReference type="Proteomes" id="UP000246991"/>
    </source>
</evidence>
<comment type="cofactor">
    <cofactor evidence="1">
        <name>a divalent metal cation</name>
        <dbReference type="ChEBI" id="CHEBI:60240"/>
    </cofactor>
</comment>
<evidence type="ECO:0000256" key="2">
    <source>
        <dbReference type="ARBA" id="ARBA00022723"/>
    </source>
</evidence>